<sequence length="147" mass="15658">MKIFSCNGQPLPSGVPFELDGQAYPWNWFDLASVEDLAERGITVQEVPDVLPVPASISDRQFFQQLAINGTISQDDALAAVKVGTIPAPLQAIVNAIQDAEQRFAANMLLSGATVFERAHPLTAAIGAAQGMTSDQVDAFFRAAAQV</sequence>
<dbReference type="EMBL" id="AP023096">
    <property type="protein sequence ID" value="BCE69014.1"/>
    <property type="molecule type" value="Genomic_DNA"/>
</dbReference>
<dbReference type="AlphaFoldDB" id="A0A810AZ36"/>
<protein>
    <submittedName>
        <fullName evidence="2">Uncharacterized protein</fullName>
    </submittedName>
</protein>
<evidence type="ECO:0000313" key="2">
    <source>
        <dbReference type="EMBL" id="BCE69014.1"/>
    </source>
</evidence>
<organism evidence="2">
    <name type="scientific">Bradyrhizobium diazoefficiens</name>
    <dbReference type="NCBI Taxonomy" id="1355477"/>
    <lineage>
        <taxon>Bacteria</taxon>
        <taxon>Pseudomonadati</taxon>
        <taxon>Pseudomonadota</taxon>
        <taxon>Alphaproteobacteria</taxon>
        <taxon>Hyphomicrobiales</taxon>
        <taxon>Nitrobacteraceae</taxon>
        <taxon>Bradyrhizobium</taxon>
    </lineage>
</organism>
<reference evidence="1" key="1">
    <citation type="submission" date="2020-05" db="EMBL/GenBank/DDBJ databases">
        <title>Complete genome sequence of Bradyrhizobium diazoefficiens XF5 isolated from soybean nodule.</title>
        <authorList>
            <person name="Noda R."/>
            <person name="Kakizaki K."/>
            <person name="Minamisawa K."/>
        </authorList>
    </citation>
    <scope>NUCLEOTIDE SEQUENCE</scope>
    <source>
        <strain evidence="1">XF5</strain>
    </source>
</reference>
<accession>A0A810AZ36</accession>
<evidence type="ECO:0000313" key="1">
    <source>
        <dbReference type="EMBL" id="BCE60330.1"/>
    </source>
</evidence>
<gene>
    <name evidence="1" type="ORF">XF5B_78420</name>
    <name evidence="2" type="ORF">XF6B_78130</name>
</gene>
<dbReference type="RefSeq" id="WP_182869508.1">
    <property type="nucleotide sequence ID" value="NZ_AP022638.1"/>
</dbReference>
<proteinExistence type="predicted"/>
<dbReference type="EMBL" id="AP023095">
    <property type="protein sequence ID" value="BCE60330.1"/>
    <property type="molecule type" value="Genomic_DNA"/>
</dbReference>
<name>A0A810AZ36_9BRAD</name>
<reference evidence="2" key="2">
    <citation type="submission" date="2020-05" db="EMBL/GenBank/DDBJ databases">
        <title>Complete genome sequence of Bradyrhizobium diazoefficiens XF6 isolated from soybean nodule.</title>
        <authorList>
            <person name="Noda R."/>
            <person name="Kakizaki K."/>
            <person name="Minamisawa K."/>
        </authorList>
    </citation>
    <scope>NUCLEOTIDE SEQUENCE</scope>
    <source>
        <strain evidence="2">XF6</strain>
    </source>
</reference>